<sequence length="212" mass="22791">MKRLDHRDPLTLDTRELGRRPGAMQTQSRSVDAPAGLGIAGVIGVPEGDPLEMELRLESVVDGVLVTGTVRARAAGECVRCLEPAEQPLDVEFQELFLYPDVADERGADRGKGDGEDEEPEELRIEGDLIDLEPVVRDAVVLELPLQPVCREDCPGLCPDCGACLADDPEHRHTDAVDPRWAALQGLTVAPEHSGAGDDNTDGADGAENQEK</sequence>
<dbReference type="InterPro" id="IPR003772">
    <property type="entry name" value="YceD"/>
</dbReference>
<reference evidence="2 3" key="1">
    <citation type="submission" date="2016-10" db="EMBL/GenBank/DDBJ databases">
        <title>Genome sequence of Streptomyces gilvigriseus MUSC 26.</title>
        <authorList>
            <person name="Lee L.-H."/>
            <person name="Ser H.-L."/>
        </authorList>
    </citation>
    <scope>NUCLEOTIDE SEQUENCE [LARGE SCALE GENOMIC DNA]</scope>
    <source>
        <strain evidence="2 3">MUSC 26</strain>
    </source>
</reference>
<feature type="compositionally biased region" description="Low complexity" evidence="1">
    <location>
        <begin position="203"/>
        <end position="212"/>
    </location>
</feature>
<evidence type="ECO:0000313" key="3">
    <source>
        <dbReference type="Proteomes" id="UP000243342"/>
    </source>
</evidence>
<comment type="caution">
    <text evidence="2">The sequence shown here is derived from an EMBL/GenBank/DDBJ whole genome shotgun (WGS) entry which is preliminary data.</text>
</comment>
<dbReference type="AlphaFoldDB" id="A0A1J7CAQ3"/>
<keyword evidence="3" id="KW-1185">Reference proteome</keyword>
<proteinExistence type="predicted"/>
<gene>
    <name evidence="2" type="ORF">BIV57_14730</name>
</gene>
<dbReference type="EMBL" id="MLCF01000080">
    <property type="protein sequence ID" value="OIV36738.1"/>
    <property type="molecule type" value="Genomic_DNA"/>
</dbReference>
<dbReference type="STRING" id="1428644.BIV57_14730"/>
<dbReference type="Pfam" id="PF02620">
    <property type="entry name" value="YceD"/>
    <property type="match status" value="1"/>
</dbReference>
<protein>
    <recommendedName>
        <fullName evidence="4">Metal-binding protein</fullName>
    </recommendedName>
</protein>
<dbReference type="Proteomes" id="UP000243342">
    <property type="component" value="Unassembled WGS sequence"/>
</dbReference>
<organism evidence="2 3">
    <name type="scientific">Mangrovactinospora gilvigrisea</name>
    <dbReference type="NCBI Taxonomy" id="1428644"/>
    <lineage>
        <taxon>Bacteria</taxon>
        <taxon>Bacillati</taxon>
        <taxon>Actinomycetota</taxon>
        <taxon>Actinomycetes</taxon>
        <taxon>Kitasatosporales</taxon>
        <taxon>Streptomycetaceae</taxon>
        <taxon>Mangrovactinospora</taxon>
    </lineage>
</organism>
<name>A0A1J7CAQ3_9ACTN</name>
<evidence type="ECO:0008006" key="4">
    <source>
        <dbReference type="Google" id="ProtNLM"/>
    </source>
</evidence>
<accession>A0A1J7CAQ3</accession>
<feature type="region of interest" description="Disordered" evidence="1">
    <location>
        <begin position="186"/>
        <end position="212"/>
    </location>
</feature>
<evidence type="ECO:0000313" key="2">
    <source>
        <dbReference type="EMBL" id="OIV36738.1"/>
    </source>
</evidence>
<evidence type="ECO:0000256" key="1">
    <source>
        <dbReference type="SAM" id="MobiDB-lite"/>
    </source>
</evidence>
<dbReference type="PANTHER" id="PTHR34374">
    <property type="entry name" value="LARGE RIBOSOMAL RNA SUBUNIT ACCUMULATION PROTEIN YCED HOMOLOG 1, CHLOROPLASTIC"/>
    <property type="match status" value="1"/>
</dbReference>
<dbReference type="PANTHER" id="PTHR34374:SF1">
    <property type="entry name" value="LARGE RIBOSOMAL RNA SUBUNIT ACCUMULATION PROTEIN YCED HOMOLOG 1, CHLOROPLASTIC"/>
    <property type="match status" value="1"/>
</dbReference>
<feature type="compositionally biased region" description="Basic and acidic residues" evidence="1">
    <location>
        <begin position="1"/>
        <end position="19"/>
    </location>
</feature>
<feature type="region of interest" description="Disordered" evidence="1">
    <location>
        <begin position="1"/>
        <end position="31"/>
    </location>
</feature>